<keyword evidence="3 5" id="KW-0238">DNA-binding</keyword>
<dbReference type="InterPro" id="IPR011010">
    <property type="entry name" value="DNA_brk_join_enz"/>
</dbReference>
<evidence type="ECO:0000256" key="4">
    <source>
        <dbReference type="ARBA" id="ARBA00023172"/>
    </source>
</evidence>
<dbReference type="Proteomes" id="UP000013989">
    <property type="component" value="Unassembled WGS sequence"/>
</dbReference>
<keyword evidence="4" id="KW-0233">DNA recombination</keyword>
<organism evidence="8 9">
    <name type="scientific">Bacillus cereus ISP2954</name>
    <dbReference type="NCBI Taxonomy" id="1053215"/>
    <lineage>
        <taxon>Bacteria</taxon>
        <taxon>Bacillati</taxon>
        <taxon>Bacillota</taxon>
        <taxon>Bacilli</taxon>
        <taxon>Bacillales</taxon>
        <taxon>Bacillaceae</taxon>
        <taxon>Bacillus</taxon>
        <taxon>Bacillus cereus group</taxon>
    </lineage>
</organism>
<protein>
    <recommendedName>
        <fullName evidence="10">Integrase/recombinase</fullName>
    </recommendedName>
</protein>
<dbReference type="AlphaFoldDB" id="A0A9W5QKZ6"/>
<evidence type="ECO:0000256" key="1">
    <source>
        <dbReference type="ARBA" id="ARBA00008857"/>
    </source>
</evidence>
<dbReference type="InterPro" id="IPR050090">
    <property type="entry name" value="Tyrosine_recombinase_XerCD"/>
</dbReference>
<evidence type="ECO:0000313" key="8">
    <source>
        <dbReference type="EMBL" id="EOP71923.1"/>
    </source>
</evidence>
<dbReference type="InterPro" id="IPR013762">
    <property type="entry name" value="Integrase-like_cat_sf"/>
</dbReference>
<dbReference type="InterPro" id="IPR002104">
    <property type="entry name" value="Integrase_catalytic"/>
</dbReference>
<evidence type="ECO:0000259" key="7">
    <source>
        <dbReference type="PROSITE" id="PS51900"/>
    </source>
</evidence>
<dbReference type="InterPro" id="IPR044068">
    <property type="entry name" value="CB"/>
</dbReference>
<dbReference type="InterPro" id="IPR004107">
    <property type="entry name" value="Integrase_SAM-like_N"/>
</dbReference>
<dbReference type="PANTHER" id="PTHR30349:SF41">
    <property type="entry name" value="INTEGRASE_RECOMBINASE PROTEIN MJ0367-RELATED"/>
    <property type="match status" value="1"/>
</dbReference>
<reference evidence="8 9" key="1">
    <citation type="submission" date="2012-12" db="EMBL/GenBank/DDBJ databases">
        <title>The Genome Sequence of Bacillus cereus ISP2954.</title>
        <authorList>
            <consortium name="The Broad Institute Genome Sequencing Platform"/>
            <consortium name="The Broad Institute Genome Sequencing Center for Infectious Disease"/>
            <person name="Feldgarden M."/>
            <person name="Van der Auwera G.A."/>
            <person name="Mahillon J."/>
            <person name="Duprez V."/>
            <person name="Timmery S."/>
            <person name="Mattelet C."/>
            <person name="Dierick K."/>
            <person name="Sun M."/>
            <person name="Yu Z."/>
            <person name="Zhu L."/>
            <person name="Hu X."/>
            <person name="Shank E.B."/>
            <person name="Swiecicka I."/>
            <person name="Hansen B.M."/>
            <person name="Andrup L."/>
            <person name="Walker B."/>
            <person name="Young S.K."/>
            <person name="Zeng Q."/>
            <person name="Gargeya S."/>
            <person name="Fitzgerald M."/>
            <person name="Haas B."/>
            <person name="Abouelleil A."/>
            <person name="Alvarado L."/>
            <person name="Arachchi H.M."/>
            <person name="Berlin A.M."/>
            <person name="Chapman S.B."/>
            <person name="Dewar J."/>
            <person name="Goldberg J."/>
            <person name="Griggs A."/>
            <person name="Gujja S."/>
            <person name="Hansen M."/>
            <person name="Howarth C."/>
            <person name="Imamovic A."/>
            <person name="Larimer J."/>
            <person name="McCowan C."/>
            <person name="Murphy C."/>
            <person name="Neiman D."/>
            <person name="Pearson M."/>
            <person name="Priest M."/>
            <person name="Roberts A."/>
            <person name="Saif S."/>
            <person name="Shea T."/>
            <person name="Sisk P."/>
            <person name="Sykes S."/>
            <person name="Wortman J."/>
            <person name="Nusbaum C."/>
            <person name="Birren B."/>
        </authorList>
    </citation>
    <scope>NUCLEOTIDE SEQUENCE [LARGE SCALE GENOMIC DNA]</scope>
    <source>
        <strain evidence="8 9">ISP2954</strain>
    </source>
</reference>
<dbReference type="SUPFAM" id="SSF56349">
    <property type="entry name" value="DNA breaking-rejoining enzymes"/>
    <property type="match status" value="1"/>
</dbReference>
<evidence type="ECO:0000313" key="9">
    <source>
        <dbReference type="Proteomes" id="UP000013989"/>
    </source>
</evidence>
<dbReference type="EMBL" id="AHEJ01000022">
    <property type="protein sequence ID" value="EOP71923.1"/>
    <property type="molecule type" value="Genomic_DNA"/>
</dbReference>
<gene>
    <name evidence="8" type="ORF">IGU_06445</name>
</gene>
<evidence type="ECO:0008006" key="10">
    <source>
        <dbReference type="Google" id="ProtNLM"/>
    </source>
</evidence>
<dbReference type="PROSITE" id="PS51900">
    <property type="entry name" value="CB"/>
    <property type="match status" value="1"/>
</dbReference>
<feature type="domain" description="Core-binding (CB)" evidence="7">
    <location>
        <begin position="4"/>
        <end position="95"/>
    </location>
</feature>
<evidence type="ECO:0000256" key="5">
    <source>
        <dbReference type="PROSITE-ProRule" id="PRU01248"/>
    </source>
</evidence>
<dbReference type="Gene3D" id="1.10.443.10">
    <property type="entry name" value="Intergrase catalytic core"/>
    <property type="match status" value="1"/>
</dbReference>
<accession>A0A9W5QKZ6</accession>
<dbReference type="GO" id="GO:0003677">
    <property type="term" value="F:DNA binding"/>
    <property type="evidence" value="ECO:0007669"/>
    <property type="project" value="UniProtKB-UniRule"/>
</dbReference>
<evidence type="ECO:0000256" key="2">
    <source>
        <dbReference type="ARBA" id="ARBA00022908"/>
    </source>
</evidence>
<feature type="domain" description="Tyr recombinase" evidence="6">
    <location>
        <begin position="117"/>
        <end position="305"/>
    </location>
</feature>
<dbReference type="Pfam" id="PF02899">
    <property type="entry name" value="Phage_int_SAM_1"/>
    <property type="match status" value="1"/>
</dbReference>
<comment type="similarity">
    <text evidence="1">Belongs to the 'phage' integrase family.</text>
</comment>
<dbReference type="Pfam" id="PF00589">
    <property type="entry name" value="Phage_integrase"/>
    <property type="match status" value="1"/>
</dbReference>
<sequence>MLGDCFMENYIIWLKEQGKRENTIKQYETTLKEFIQWYEDTNGVVFQGESITPMDLQEWKQFLMEVAKTNSGKQLSVSTVSTKIGRVKPYFKFLYETNRTQTNLGAMVKQPKIQNKNDAKWLDRISKNRLMRYLEDVELIKKNPWKNYRNLAIVNIMLQAGLRVSEVSKLKLDDIEDGFISVRDGKGGKARKIPMNSDVVNSINKWKEHRQIHQAFKENQTEYLFVSQKNGPLSVVGIENIFKTIRKHTGLEELTPHVLRHTFGHDLVQKGIPISYVAELMGHTDINTTKIYVTAGQQEKQEAVEKLASGKYTK</sequence>
<dbReference type="GO" id="GO:0006310">
    <property type="term" value="P:DNA recombination"/>
    <property type="evidence" value="ECO:0007669"/>
    <property type="project" value="UniProtKB-KW"/>
</dbReference>
<proteinExistence type="inferred from homology"/>
<name>A0A9W5QKZ6_BACCE</name>
<dbReference type="GO" id="GO:0015074">
    <property type="term" value="P:DNA integration"/>
    <property type="evidence" value="ECO:0007669"/>
    <property type="project" value="UniProtKB-KW"/>
</dbReference>
<keyword evidence="2" id="KW-0229">DNA integration</keyword>
<dbReference type="PANTHER" id="PTHR30349">
    <property type="entry name" value="PHAGE INTEGRASE-RELATED"/>
    <property type="match status" value="1"/>
</dbReference>
<dbReference type="Gene3D" id="1.10.150.130">
    <property type="match status" value="1"/>
</dbReference>
<dbReference type="InterPro" id="IPR010998">
    <property type="entry name" value="Integrase_recombinase_N"/>
</dbReference>
<comment type="caution">
    <text evidence="8">The sequence shown here is derived from an EMBL/GenBank/DDBJ whole genome shotgun (WGS) entry which is preliminary data.</text>
</comment>
<evidence type="ECO:0000256" key="3">
    <source>
        <dbReference type="ARBA" id="ARBA00023125"/>
    </source>
</evidence>
<dbReference type="PROSITE" id="PS51898">
    <property type="entry name" value="TYR_RECOMBINASE"/>
    <property type="match status" value="1"/>
</dbReference>
<evidence type="ECO:0000259" key="6">
    <source>
        <dbReference type="PROSITE" id="PS51898"/>
    </source>
</evidence>